<protein>
    <submittedName>
        <fullName evidence="2">Uncharacterized protein</fullName>
    </submittedName>
</protein>
<reference evidence="2 3" key="1">
    <citation type="journal article" date="2011" name="J. Bacteriol.">
        <title>Genome Sequence of the Probiotic Strain Bifidobacterium animalis subsp. lactis CNCM I-2494.</title>
        <authorList>
            <person name="Chervaux C."/>
            <person name="Grimaldi C."/>
            <person name="Bolotin A."/>
            <person name="Quinquis B."/>
            <person name="Legrain-Raspaud S."/>
            <person name="van Hylckama Vlieg J.E."/>
            <person name="Denariaz G."/>
            <person name="Smokvina T."/>
        </authorList>
    </citation>
    <scope>NUCLEOTIDE SEQUENCE [LARGE SCALE GENOMIC DNA]</scope>
    <source>
        <strain evidence="2 3">CNCM I-2494</strain>
    </source>
</reference>
<feature type="compositionally biased region" description="Polar residues" evidence="1">
    <location>
        <begin position="69"/>
        <end position="84"/>
    </location>
</feature>
<accession>A0A806FIR0</accession>
<feature type="compositionally biased region" description="Polar residues" evidence="1">
    <location>
        <begin position="1"/>
        <end position="20"/>
    </location>
</feature>
<dbReference type="KEGG" id="bnm:BALAC2494_01970"/>
<dbReference type="Proteomes" id="UP000008394">
    <property type="component" value="Chromosome"/>
</dbReference>
<organism evidence="2 3">
    <name type="scientific">Bifidobacterium animalis subsp. lactis CNCM I-2494</name>
    <dbReference type="NCBI Taxonomy" id="1042403"/>
    <lineage>
        <taxon>Bacteria</taxon>
        <taxon>Bacillati</taxon>
        <taxon>Actinomycetota</taxon>
        <taxon>Actinomycetes</taxon>
        <taxon>Bifidobacteriales</taxon>
        <taxon>Bifidobacteriaceae</taxon>
        <taxon>Bifidobacterium</taxon>
    </lineage>
</organism>
<feature type="region of interest" description="Disordered" evidence="1">
    <location>
        <begin position="1"/>
        <end position="50"/>
    </location>
</feature>
<evidence type="ECO:0000313" key="3">
    <source>
        <dbReference type="Proteomes" id="UP000008394"/>
    </source>
</evidence>
<evidence type="ECO:0000313" key="2">
    <source>
        <dbReference type="EMBL" id="AEK29449.1"/>
    </source>
</evidence>
<feature type="compositionally biased region" description="Basic residues" evidence="1">
    <location>
        <begin position="22"/>
        <end position="34"/>
    </location>
</feature>
<dbReference type="AlphaFoldDB" id="A0A806FIR0"/>
<name>A0A806FIR0_BIFAN</name>
<sequence length="115" mass="12739">MPPRNTDTTATSCSAPTSRASPKWRTRWSRRASSKRPGAPSASSLRKKGQISSLICPFLRSEGGEGGVQSHNRGAVQSATNANPSLRKKRQIHRITCPKLRRKGAVRRRRAVHRK</sequence>
<feature type="region of interest" description="Disordered" evidence="1">
    <location>
        <begin position="64"/>
        <end position="93"/>
    </location>
</feature>
<proteinExistence type="predicted"/>
<gene>
    <name evidence="2" type="ORF">BALAC2494_01970</name>
</gene>
<evidence type="ECO:0000256" key="1">
    <source>
        <dbReference type="SAM" id="MobiDB-lite"/>
    </source>
</evidence>
<dbReference type="EMBL" id="CP002915">
    <property type="protein sequence ID" value="AEK29449.1"/>
    <property type="molecule type" value="Genomic_DNA"/>
</dbReference>